<sequence>MLIKYVKETGGTKCFLGDDSSREDVRATMVLATACPLYKDDNEEEIYLEGVLTCYNCRYRRWTRPGFSCFKNFPVILSTINNSI</sequence>
<dbReference type="RefSeq" id="WP_277444987.1">
    <property type="nucleotide sequence ID" value="NZ_JAKOAV010000033.1"/>
</dbReference>
<dbReference type="Proteomes" id="UP001154312">
    <property type="component" value="Unassembled WGS sequence"/>
</dbReference>
<protein>
    <submittedName>
        <fullName evidence="1">Uncharacterized protein</fullName>
    </submittedName>
</protein>
<evidence type="ECO:0000313" key="2">
    <source>
        <dbReference type="Proteomes" id="UP001154312"/>
    </source>
</evidence>
<dbReference type="EMBL" id="JAKOAV010000033">
    <property type="protein sequence ID" value="MDF9409514.1"/>
    <property type="molecule type" value="Genomic_DNA"/>
</dbReference>
<gene>
    <name evidence="1" type="ORF">L7E55_14305</name>
</gene>
<dbReference type="AlphaFoldDB" id="A0A9X4H916"/>
<keyword evidence="2" id="KW-1185">Reference proteome</keyword>
<proteinExistence type="predicted"/>
<accession>A0A9X4H916</accession>
<name>A0A9X4H916_9FIRM</name>
<comment type="caution">
    <text evidence="1">The sequence shown here is derived from an EMBL/GenBank/DDBJ whole genome shotgun (WGS) entry which is preliminary data.</text>
</comment>
<organism evidence="1 2">
    <name type="scientific">Pelotomaculum isophthalicicum JI</name>
    <dbReference type="NCBI Taxonomy" id="947010"/>
    <lineage>
        <taxon>Bacteria</taxon>
        <taxon>Bacillati</taxon>
        <taxon>Bacillota</taxon>
        <taxon>Clostridia</taxon>
        <taxon>Eubacteriales</taxon>
        <taxon>Desulfotomaculaceae</taxon>
        <taxon>Pelotomaculum</taxon>
    </lineage>
</organism>
<reference evidence="1" key="1">
    <citation type="submission" date="2022-02" db="EMBL/GenBank/DDBJ databases">
        <authorList>
            <person name="Leng L."/>
        </authorList>
    </citation>
    <scope>NUCLEOTIDE SEQUENCE</scope>
    <source>
        <strain evidence="1">JI</strain>
    </source>
</reference>
<evidence type="ECO:0000313" key="1">
    <source>
        <dbReference type="EMBL" id="MDF9409514.1"/>
    </source>
</evidence>